<feature type="domain" description="Nucleotidyl transferase" evidence="1">
    <location>
        <begin position="9"/>
        <end position="177"/>
    </location>
</feature>
<dbReference type="PANTHER" id="PTHR45887">
    <property type="entry name" value="TRANSLATION INITIATION FACTOR EIF-2B SUBUNIT EPSILON"/>
    <property type="match status" value="1"/>
</dbReference>
<accession>V6LPP3</accession>
<dbReference type="InterPro" id="IPR029044">
    <property type="entry name" value="Nucleotide-diphossugar_trans"/>
</dbReference>
<dbReference type="Pfam" id="PF00483">
    <property type="entry name" value="NTP_transferase"/>
    <property type="match status" value="1"/>
</dbReference>
<reference evidence="3 4" key="1">
    <citation type="journal article" date="2014" name="PLoS Genet.">
        <title>The Genome of Spironucleus salmonicida Highlights a Fish Pathogen Adapted to Fluctuating Environments.</title>
        <authorList>
            <person name="Xu F."/>
            <person name="Jerlstrom-Hultqvist J."/>
            <person name="Einarsson E."/>
            <person name="Astvaldsson A."/>
            <person name="Svard S.G."/>
            <person name="Andersson J.O."/>
        </authorList>
    </citation>
    <scope>NUCLEOTIDE SEQUENCE</scope>
    <source>
        <strain evidence="4">ATCC 50377</strain>
    </source>
</reference>
<evidence type="ECO:0000259" key="1">
    <source>
        <dbReference type="Pfam" id="PF00483"/>
    </source>
</evidence>
<evidence type="ECO:0000259" key="2">
    <source>
        <dbReference type="Pfam" id="PF25087"/>
    </source>
</evidence>
<protein>
    <submittedName>
        <fullName evidence="3">Eukaryotic translation initiation factor 2B epsilon subunit</fullName>
    </submittedName>
</protein>
<dbReference type="Pfam" id="PF25087">
    <property type="entry name" value="GMPPB_C"/>
    <property type="match status" value="1"/>
</dbReference>
<dbReference type="GO" id="GO:0003743">
    <property type="term" value="F:translation initiation factor activity"/>
    <property type="evidence" value="ECO:0007669"/>
    <property type="project" value="UniProtKB-KW"/>
</dbReference>
<dbReference type="GO" id="GO:0005851">
    <property type="term" value="C:eukaryotic translation initiation factor 2B complex"/>
    <property type="evidence" value="ECO:0007669"/>
    <property type="project" value="TreeGrafter"/>
</dbReference>
<sequence>MPSSKLRQAILLADIFGQEMEPLYNNIPTLLLPIGNIPMIEILLHHLYVSKIEQLTVIYSKNSYQIKQYIDKTRYGRIQRELTHDVCLCGQMCEHSHHILDEEQKLQIKYIDTHHQTPVNMLSQYLQDYDNDLDATFLVINGPTIFNFNLQEFYKQHVQHENNNYLATMAIQEIPEQGYMNSINAPYLIHYSKEQVLLNLQKFQNDDEILLNLVQYGVESTITTQCQPTEVYIFSKSMIPLIIEGKQKQSEHIFEIIQNQLNSSNEQQIGIYDIKNLKSGRVDCPRTYKSLNLMFIHNQFYPYTPQFNIFWKNGKRVNQQKFGLALIGNNLQLQGKLEGRSFIGSQCEISGRVVNSILGDNVKILPGADVIQSIILDNVTIGQNCYISDSIILRNTHIQNNVMLPPGSIIGSDIYQLENRTILNAIRCFTQTIWGLDQIVSHLSTQNIIYSDISLFKMFIFGQSLSIPISIIKTLPPIYIQEQFATQIALNRYQEICLFYEELHETPQNSCYENELQFIEISIQRLKNEADIENLYDDYEISNETDVDNLKNNTQQYSITTDQDETCGDSQSPSKLAQYINNVNQTDVITKYWIPQLLIKNAQNSTNIEQLKIELLDSQFKNGFSFQPKLTVKEHPYLELTNQFDFLLENQNNHIQDQVIYSKYGIRHYESLSTTDKQHTHIFQEIQEMSNWNVIAQMLVKVLDNHFIQQYYLEDLQSSDIFYEIKELCLNFCQNLQFTYITLKHKQDFDLAPTVLQILLILALQSTEFTEFNSQNQAKQGYKTDSLILARLTGLLQFLTYDSKRFGAVSPLNSTFDPEDLIIQICLIMHYYIFKSNILESKDKLEDGEADEAEQQLCLDILVIFIDKNFITKNQVLEWANNQGEIFESYKGMEYDELEDEDIVEIEFYQFIASYVLEQWAEE</sequence>
<keyword evidence="3" id="KW-0396">Initiation factor</keyword>
<evidence type="ECO:0000313" key="5">
    <source>
        <dbReference type="Proteomes" id="UP000018208"/>
    </source>
</evidence>
<dbReference type="OrthoDB" id="424572at2759"/>
<dbReference type="PANTHER" id="PTHR45887:SF1">
    <property type="entry name" value="TRANSLATION INITIATION FACTOR EIF-2B SUBUNIT EPSILON"/>
    <property type="match status" value="1"/>
</dbReference>
<dbReference type="GO" id="GO:0005085">
    <property type="term" value="F:guanyl-nucleotide exchange factor activity"/>
    <property type="evidence" value="ECO:0007669"/>
    <property type="project" value="TreeGrafter"/>
</dbReference>
<dbReference type="SUPFAM" id="SSF53448">
    <property type="entry name" value="Nucleotide-diphospho-sugar transferases"/>
    <property type="match status" value="1"/>
</dbReference>
<dbReference type="Gene3D" id="3.90.550.10">
    <property type="entry name" value="Spore Coat Polysaccharide Biosynthesis Protein SpsA, Chain A"/>
    <property type="match status" value="1"/>
</dbReference>
<gene>
    <name evidence="3" type="ORF">SS50377_13793</name>
    <name evidence="4" type="ORF">SS50377_23461</name>
</gene>
<evidence type="ECO:0000313" key="3">
    <source>
        <dbReference type="EMBL" id="EST46198.1"/>
    </source>
</evidence>
<dbReference type="EMBL" id="KI546083">
    <property type="protein sequence ID" value="EST46198.1"/>
    <property type="molecule type" value="Genomic_DNA"/>
</dbReference>
<dbReference type="Gene3D" id="2.160.10.10">
    <property type="entry name" value="Hexapeptide repeat proteins"/>
    <property type="match status" value="1"/>
</dbReference>
<dbReference type="InterPro" id="IPR051956">
    <property type="entry name" value="eIF2B_epsilon"/>
</dbReference>
<reference evidence="4" key="2">
    <citation type="submission" date="2020-12" db="EMBL/GenBank/DDBJ databases">
        <title>New Spironucleus salmonicida genome in near-complete chromosomes.</title>
        <authorList>
            <person name="Xu F."/>
            <person name="Kurt Z."/>
            <person name="Jimenez-Gonzalez A."/>
            <person name="Astvaldsson A."/>
            <person name="Andersson J.O."/>
            <person name="Svard S.G."/>
        </authorList>
    </citation>
    <scope>NUCLEOTIDE SEQUENCE</scope>
    <source>
        <strain evidence="4">ATCC 50377</strain>
    </source>
</reference>
<dbReference type="InterPro" id="IPR005835">
    <property type="entry name" value="NTP_transferase_dom"/>
</dbReference>
<dbReference type="Proteomes" id="UP000018208">
    <property type="component" value="Unassembled WGS sequence"/>
</dbReference>
<proteinExistence type="predicted"/>
<evidence type="ECO:0000313" key="4">
    <source>
        <dbReference type="EMBL" id="KAH0573527.1"/>
    </source>
</evidence>
<organism evidence="3">
    <name type="scientific">Spironucleus salmonicida</name>
    <dbReference type="NCBI Taxonomy" id="348837"/>
    <lineage>
        <taxon>Eukaryota</taxon>
        <taxon>Metamonada</taxon>
        <taxon>Diplomonadida</taxon>
        <taxon>Hexamitidae</taxon>
        <taxon>Hexamitinae</taxon>
        <taxon>Spironucleus</taxon>
    </lineage>
</organism>
<dbReference type="AlphaFoldDB" id="V6LPP3"/>
<dbReference type="InterPro" id="IPR056729">
    <property type="entry name" value="GMPPB_C"/>
</dbReference>
<dbReference type="EMBL" id="AUWU02000004">
    <property type="protein sequence ID" value="KAH0573527.1"/>
    <property type="molecule type" value="Genomic_DNA"/>
</dbReference>
<name>V6LPP3_9EUKA</name>
<dbReference type="VEuPathDB" id="GiardiaDB:SS50377_23461"/>
<keyword evidence="5" id="KW-1185">Reference proteome</keyword>
<feature type="domain" description="Mannose-1-phosphate guanyltransferase C-terminal" evidence="2">
    <location>
        <begin position="343"/>
        <end position="424"/>
    </location>
</feature>
<dbReference type="GO" id="GO:0031369">
    <property type="term" value="F:translation initiation factor binding"/>
    <property type="evidence" value="ECO:0007669"/>
    <property type="project" value="TreeGrafter"/>
</dbReference>
<keyword evidence="3" id="KW-0648">Protein biosynthesis</keyword>